<organism evidence="1 2">
    <name type="scientific">Avena sativa</name>
    <name type="common">Oat</name>
    <dbReference type="NCBI Taxonomy" id="4498"/>
    <lineage>
        <taxon>Eukaryota</taxon>
        <taxon>Viridiplantae</taxon>
        <taxon>Streptophyta</taxon>
        <taxon>Embryophyta</taxon>
        <taxon>Tracheophyta</taxon>
        <taxon>Spermatophyta</taxon>
        <taxon>Magnoliopsida</taxon>
        <taxon>Liliopsida</taxon>
        <taxon>Poales</taxon>
        <taxon>Poaceae</taxon>
        <taxon>BOP clade</taxon>
        <taxon>Pooideae</taxon>
        <taxon>Poodae</taxon>
        <taxon>Poeae</taxon>
        <taxon>Poeae Chloroplast Group 1 (Aveneae type)</taxon>
        <taxon>Aveninae</taxon>
        <taxon>Avena</taxon>
    </lineage>
</organism>
<protein>
    <submittedName>
        <fullName evidence="1">Uncharacterized protein</fullName>
    </submittedName>
</protein>
<evidence type="ECO:0000313" key="1">
    <source>
        <dbReference type="EnsemblPlants" id="AVESA.00010b.r2.7DG1337890.1.CDS"/>
    </source>
</evidence>
<sequence>MYHYHNQHFFDNIGVHNIKITLVSPATVSSKFVVQPGSDNGQKSPTTGASSLDFQNSSSPNMFSLSSQTKTSALGGIFDNKDTPGGSSKSTFQFGGNNGFSTPTTPSIFSSPGSQSFSMPTPTLFSANPQPILAGIIAQDVASRRREAEEEVLHGSAGAEVEGGPRKHWVKYQMRLIGFENLT</sequence>
<dbReference type="Proteomes" id="UP001732700">
    <property type="component" value="Chromosome 7D"/>
</dbReference>
<accession>A0ACD6ADG7</accession>
<evidence type="ECO:0000313" key="2">
    <source>
        <dbReference type="Proteomes" id="UP001732700"/>
    </source>
</evidence>
<name>A0ACD6ADG7_AVESA</name>
<dbReference type="EnsemblPlants" id="AVESA.00010b.r2.7DG1337890.1">
    <property type="protein sequence ID" value="AVESA.00010b.r2.7DG1337890.1.CDS"/>
    <property type="gene ID" value="AVESA.00010b.r2.7DG1337890"/>
</dbReference>
<reference evidence="1" key="2">
    <citation type="submission" date="2025-09" db="UniProtKB">
        <authorList>
            <consortium name="EnsemblPlants"/>
        </authorList>
    </citation>
    <scope>IDENTIFICATION</scope>
</reference>
<reference evidence="1" key="1">
    <citation type="submission" date="2021-05" db="EMBL/GenBank/DDBJ databases">
        <authorList>
            <person name="Scholz U."/>
            <person name="Mascher M."/>
            <person name="Fiebig A."/>
        </authorList>
    </citation>
    <scope>NUCLEOTIDE SEQUENCE [LARGE SCALE GENOMIC DNA]</scope>
</reference>
<keyword evidence="2" id="KW-1185">Reference proteome</keyword>
<proteinExistence type="predicted"/>